<keyword evidence="2 5" id="KW-0812">Transmembrane</keyword>
<evidence type="ECO:0000256" key="2">
    <source>
        <dbReference type="ARBA" id="ARBA00022692"/>
    </source>
</evidence>
<keyword evidence="3 5" id="KW-1133">Transmembrane helix</keyword>
<evidence type="ECO:0000256" key="5">
    <source>
        <dbReference type="SAM" id="Phobius"/>
    </source>
</evidence>
<organism evidence="7 9">
    <name type="scientific">Acrasis kona</name>
    <dbReference type="NCBI Taxonomy" id="1008807"/>
    <lineage>
        <taxon>Eukaryota</taxon>
        <taxon>Discoba</taxon>
        <taxon>Heterolobosea</taxon>
        <taxon>Tetramitia</taxon>
        <taxon>Eutetramitia</taxon>
        <taxon>Acrasidae</taxon>
        <taxon>Acrasis</taxon>
    </lineage>
</organism>
<feature type="transmembrane region" description="Helical" evidence="5">
    <location>
        <begin position="44"/>
        <end position="62"/>
    </location>
</feature>
<dbReference type="Proteomes" id="UP001431209">
    <property type="component" value="Unassembled WGS sequence"/>
</dbReference>
<evidence type="ECO:0000313" key="7">
    <source>
        <dbReference type="EMBL" id="KAL0479455.1"/>
    </source>
</evidence>
<dbReference type="AlphaFoldDB" id="A0AAW2YQN2"/>
<dbReference type="EMBL" id="JAOPGA020000560">
    <property type="protein sequence ID" value="KAL0479455.1"/>
    <property type="molecule type" value="Genomic_DNA"/>
</dbReference>
<dbReference type="EMBL" id="JAOPGA020001034">
    <property type="protein sequence ID" value="KAL0484316.1"/>
    <property type="molecule type" value="Genomic_DNA"/>
</dbReference>
<evidence type="ECO:0000256" key="4">
    <source>
        <dbReference type="ARBA" id="ARBA00023136"/>
    </source>
</evidence>
<proteinExistence type="predicted"/>
<protein>
    <recommendedName>
        <fullName evidence="6">DUF202 domain-containing protein</fullName>
    </recommendedName>
</protein>
<comment type="subcellular location">
    <subcellularLocation>
        <location evidence="1">Endomembrane system</location>
        <topology evidence="1">Multi-pass membrane protein</topology>
    </subcellularLocation>
</comment>
<gene>
    <name evidence="8" type="ORF">AKO1_004960</name>
    <name evidence="7" type="ORF">AKO1_015139</name>
</gene>
<dbReference type="InterPro" id="IPR003807">
    <property type="entry name" value="DUF202"/>
</dbReference>
<feature type="transmembrane region" description="Helical" evidence="5">
    <location>
        <begin position="74"/>
        <end position="94"/>
    </location>
</feature>
<feature type="domain" description="DUF202" evidence="6">
    <location>
        <begin position="33"/>
        <end position="101"/>
    </location>
</feature>
<keyword evidence="4 5" id="KW-0472">Membrane</keyword>
<name>A0AAW2YQN2_9EUKA</name>
<dbReference type="GO" id="GO:0012505">
    <property type="term" value="C:endomembrane system"/>
    <property type="evidence" value="ECO:0007669"/>
    <property type="project" value="UniProtKB-SubCell"/>
</dbReference>
<evidence type="ECO:0000256" key="1">
    <source>
        <dbReference type="ARBA" id="ARBA00004127"/>
    </source>
</evidence>
<feature type="transmembrane region" description="Helical" evidence="5">
    <location>
        <begin position="114"/>
        <end position="134"/>
    </location>
</feature>
<reference evidence="7 9" key="1">
    <citation type="submission" date="2024-03" db="EMBL/GenBank/DDBJ databases">
        <title>The Acrasis kona genome and developmental transcriptomes reveal deep origins of eukaryotic multicellular pathways.</title>
        <authorList>
            <person name="Sheikh S."/>
            <person name="Fu C.-J."/>
            <person name="Brown M.W."/>
            <person name="Baldauf S.L."/>
        </authorList>
    </citation>
    <scope>NUCLEOTIDE SEQUENCE [LARGE SCALE GENOMIC DNA]</scope>
    <source>
        <strain evidence="7 9">ATCC MYA-3509</strain>
    </source>
</reference>
<keyword evidence="9" id="KW-1185">Reference proteome</keyword>
<accession>A0AAW2YQN2</accession>
<comment type="caution">
    <text evidence="7">The sequence shown here is derived from an EMBL/GenBank/DDBJ whole genome shotgun (WGS) entry which is preliminary data.</text>
</comment>
<evidence type="ECO:0000313" key="8">
    <source>
        <dbReference type="EMBL" id="KAL0484316.1"/>
    </source>
</evidence>
<dbReference type="Pfam" id="PF02656">
    <property type="entry name" value="DUF202"/>
    <property type="match status" value="1"/>
</dbReference>
<sequence length="135" mass="15038">MHQPSPYKVGNLKNGFTLIPKWTYVDNTGADGRDLQAIERTNLAWVRTAAAFLTIGFSAAKFIKSKHTANQDILTAIGVSVMFMGLIFFNYSFIRTMVTIRTIRTGYTSVDYTVPFIIVGFGVMVSVLCIVLLFL</sequence>
<evidence type="ECO:0000313" key="9">
    <source>
        <dbReference type="Proteomes" id="UP001431209"/>
    </source>
</evidence>
<evidence type="ECO:0000256" key="3">
    <source>
        <dbReference type="ARBA" id="ARBA00022989"/>
    </source>
</evidence>
<evidence type="ECO:0000259" key="6">
    <source>
        <dbReference type="Pfam" id="PF02656"/>
    </source>
</evidence>